<dbReference type="GO" id="GO:0000271">
    <property type="term" value="P:polysaccharide biosynthetic process"/>
    <property type="evidence" value="ECO:0007669"/>
    <property type="project" value="TreeGrafter"/>
</dbReference>
<keyword evidence="1" id="KW-0812">Transmembrane</keyword>
<protein>
    <submittedName>
        <fullName evidence="3">Acyltransferase family protein</fullName>
    </submittedName>
</protein>
<evidence type="ECO:0000256" key="1">
    <source>
        <dbReference type="SAM" id="Phobius"/>
    </source>
</evidence>
<evidence type="ECO:0000313" key="4">
    <source>
        <dbReference type="Proteomes" id="UP000501945"/>
    </source>
</evidence>
<dbReference type="Proteomes" id="UP000501945">
    <property type="component" value="Chromosome"/>
</dbReference>
<proteinExistence type="predicted"/>
<dbReference type="InterPro" id="IPR050879">
    <property type="entry name" value="Acyltransferase_3"/>
</dbReference>
<evidence type="ECO:0000313" key="3">
    <source>
        <dbReference type="EMBL" id="QIW53038.1"/>
    </source>
</evidence>
<dbReference type="InterPro" id="IPR002656">
    <property type="entry name" value="Acyl_transf_3_dom"/>
</dbReference>
<feature type="transmembrane region" description="Helical" evidence="1">
    <location>
        <begin position="52"/>
        <end position="73"/>
    </location>
</feature>
<keyword evidence="1" id="KW-0472">Membrane</keyword>
<feature type="transmembrane region" description="Helical" evidence="1">
    <location>
        <begin position="12"/>
        <end position="32"/>
    </location>
</feature>
<reference evidence="3 4" key="1">
    <citation type="submission" date="2019-12" db="EMBL/GenBank/DDBJ databases">
        <title>Whole genome sequences of Lactococcus raffinolactis strains isolated from sewage.</title>
        <authorList>
            <person name="Ybazeta G."/>
            <person name="Ross M."/>
            <person name="Brabant-Kirwan D."/>
            <person name="Saleh M."/>
            <person name="Dillon J.A."/>
            <person name="Splinter K."/>
            <person name="Nokhbeh R."/>
        </authorList>
    </citation>
    <scope>NUCLEOTIDE SEQUENCE [LARGE SCALE GENOMIC DNA]</scope>
    <source>
        <strain evidence="3 4">Lr_19_5</strain>
    </source>
</reference>
<evidence type="ECO:0000259" key="2">
    <source>
        <dbReference type="Pfam" id="PF01757"/>
    </source>
</evidence>
<keyword evidence="1" id="KW-1133">Transmembrane helix</keyword>
<dbReference type="GO" id="GO:0016020">
    <property type="term" value="C:membrane"/>
    <property type="evidence" value="ECO:0007669"/>
    <property type="project" value="TreeGrafter"/>
</dbReference>
<feature type="transmembrane region" description="Helical" evidence="1">
    <location>
        <begin position="141"/>
        <end position="160"/>
    </location>
</feature>
<feature type="transmembrane region" description="Helical" evidence="1">
    <location>
        <begin position="247"/>
        <end position="268"/>
    </location>
</feature>
<feature type="transmembrane region" description="Helical" evidence="1">
    <location>
        <begin position="309"/>
        <end position="328"/>
    </location>
</feature>
<sequence>MKKERLFYLDFIRAISTLIIVITHYNAVFFWGRTPGTELWSKLVTPKDVFNLYIGNLGVSLFFIISGATMMYVYGQKDKIDLKTFFKKRFMSLYPMFWIAYIACFLYLFYVNKGFSTSVPYWRFIFTAIGFDGYLATFTSTFYLLGEWFLGCIVLIYLVMPFLIKAVKKKPLLTFVISLVVYILLVLFYKLPLPISVVIFTRLPEVIFGMLFVAYIKKVKVAYLLPSLAVLALNTVLAPHINDSFQTTYVGIATFLVLVFISQFFKFAVAENICSEIGKYSYAIFLVHHQVISQITSKFNLDTLTRGNSYVLFLLCLSVTFILSKILFDTEKYLMSHVFRK</sequence>
<keyword evidence="3" id="KW-0012">Acyltransferase</keyword>
<keyword evidence="3" id="KW-0808">Transferase</keyword>
<name>A0A6H0UBW3_9LACT</name>
<feature type="domain" description="Acyltransferase 3" evidence="2">
    <location>
        <begin position="8"/>
        <end position="323"/>
    </location>
</feature>
<feature type="transmembrane region" description="Helical" evidence="1">
    <location>
        <begin position="93"/>
        <end position="111"/>
    </location>
</feature>
<dbReference type="AlphaFoldDB" id="A0A6H0UBW3"/>
<dbReference type="GO" id="GO:0016747">
    <property type="term" value="F:acyltransferase activity, transferring groups other than amino-acyl groups"/>
    <property type="evidence" value="ECO:0007669"/>
    <property type="project" value="InterPro"/>
</dbReference>
<dbReference type="EMBL" id="CP047616">
    <property type="protein sequence ID" value="QIW53038.1"/>
    <property type="molecule type" value="Genomic_DNA"/>
</dbReference>
<accession>A0A6H0UBW3</accession>
<gene>
    <name evidence="3" type="ORF">GU336_02090</name>
</gene>
<organism evidence="3 4">
    <name type="scientific">Pseudolactococcus raffinolactis</name>
    <dbReference type="NCBI Taxonomy" id="1366"/>
    <lineage>
        <taxon>Bacteria</taxon>
        <taxon>Bacillati</taxon>
        <taxon>Bacillota</taxon>
        <taxon>Bacilli</taxon>
        <taxon>Lactobacillales</taxon>
        <taxon>Streptococcaceae</taxon>
        <taxon>Pseudolactococcus</taxon>
    </lineage>
</organism>
<dbReference type="RefSeq" id="WP_167838344.1">
    <property type="nucleotide sequence ID" value="NZ_CP047616.1"/>
</dbReference>
<feature type="transmembrane region" description="Helical" evidence="1">
    <location>
        <begin position="223"/>
        <end position="241"/>
    </location>
</feature>
<dbReference type="PANTHER" id="PTHR23028">
    <property type="entry name" value="ACETYLTRANSFERASE"/>
    <property type="match status" value="1"/>
</dbReference>
<feature type="transmembrane region" description="Helical" evidence="1">
    <location>
        <begin position="172"/>
        <end position="189"/>
    </location>
</feature>
<feature type="transmembrane region" description="Helical" evidence="1">
    <location>
        <begin position="195"/>
        <end position="216"/>
    </location>
</feature>
<dbReference type="PANTHER" id="PTHR23028:SF53">
    <property type="entry name" value="ACYL_TRANSF_3 DOMAIN-CONTAINING PROTEIN"/>
    <property type="match status" value="1"/>
</dbReference>
<dbReference type="Pfam" id="PF01757">
    <property type="entry name" value="Acyl_transf_3"/>
    <property type="match status" value="1"/>
</dbReference>